<dbReference type="Proteomes" id="UP001165101">
    <property type="component" value="Unassembled WGS sequence"/>
</dbReference>
<proteinExistence type="predicted"/>
<evidence type="ECO:0000313" key="1">
    <source>
        <dbReference type="EMBL" id="GME87150.1"/>
    </source>
</evidence>
<reference evidence="1" key="1">
    <citation type="submission" date="2023-04" db="EMBL/GenBank/DDBJ databases">
        <title>Candida boidinii NBRC 1967.</title>
        <authorList>
            <person name="Ichikawa N."/>
            <person name="Sato H."/>
            <person name="Tonouchi N."/>
        </authorList>
    </citation>
    <scope>NUCLEOTIDE SEQUENCE</scope>
    <source>
        <strain evidence="1">NBRC 1967</strain>
    </source>
</reference>
<accession>A0ACB5TE60</accession>
<keyword evidence="2" id="KW-1185">Reference proteome</keyword>
<protein>
    <submittedName>
        <fullName evidence="1">Unnamed protein product</fullName>
    </submittedName>
</protein>
<comment type="caution">
    <text evidence="1">The sequence shown here is derived from an EMBL/GenBank/DDBJ whole genome shotgun (WGS) entry which is preliminary data.</text>
</comment>
<dbReference type="EMBL" id="BSXV01000049">
    <property type="protein sequence ID" value="GME87150.1"/>
    <property type="molecule type" value="Genomic_DNA"/>
</dbReference>
<name>A0ACB5TE60_CANBO</name>
<sequence length="912" mass="102648">MTNLPIKQENQNPLSKLSTLTAAAVVTHSELLNSSSSNSSSPSSSNLAAGSVNHEKNNKSIKSLMYNLTADESDAANCLYSLQMTNSSNGDSTTPININTPINNTPPPSQTSTTQIDQQNNQHGQQIHPLQQPPIHQQQPSTTPQQQQQHLHPQQQQQHPLAQQQQIPPHLNPQIHYPYHHPPPPQQQQQSQQQASQYNYNTPSYNTFIPPSLNQHYSNLSSNGSVVSNDIMSTQNSTTTNTATVTNSQPSSFTSDQHLLPVNLSINGSNGLNHSVYQSLLGLKYPKTQQSNTDNLKSFSIDTNLANKFIECYFEENQRMYPFINKNDFLNDQNLKLLLIVNFNIDEFKRNIKDQDSSIDNLIFQSLLILSIGCINCNKKTLNEINDYGNGSNNNNNSDTKNQSENRSTSSSDNTVDNSNIAIDSAVIFNKAMEYLDIVMNLPNNQLNITKSLLLLSIYSFFNNDSEKSWFIIGTLTRLSISIGLNRSLKINSINLSKFELEMKYRLFWSVYNIDRLISITVGKPFSINDDDINIPLPSPLSDDEIDPITLTNNIIQLRRIEGLILKHIYCVRASSIYPSEQSKEEIFSALRKEVEMWYVNTLNITTKITNKKDANGSEIKSQSDNANSNSPIHTIAAVATAAAADQTIASVEDTASNGTSKVKEEISENDDRNIGSYLLSLASGGVVNNSSTQPEQAKPNSPSTISKPSGVYNHDSTSWLSARYYHMLMLLYMPSHLYPNPPFYNLEFLGKSCLQNLSFTYNLFVANKLPMNFITVYRILIMCAIILNCIIKSAIDLIESKTHLHLCIDMLEKFGKSWEFAKICSDIFKKINDKILDISLGVISKEKIVELLKHLVSYSNEFLTVLNKNNIDIWYDQIFDFNDNDPNVIRNNEISNEDIINLERQLQYRRN</sequence>
<evidence type="ECO:0000313" key="2">
    <source>
        <dbReference type="Proteomes" id="UP001165101"/>
    </source>
</evidence>
<gene>
    <name evidence="1" type="ORF">Cboi01_000021200</name>
</gene>
<organism evidence="1 2">
    <name type="scientific">Candida boidinii</name>
    <name type="common">Yeast</name>
    <dbReference type="NCBI Taxonomy" id="5477"/>
    <lineage>
        <taxon>Eukaryota</taxon>
        <taxon>Fungi</taxon>
        <taxon>Dikarya</taxon>
        <taxon>Ascomycota</taxon>
        <taxon>Saccharomycotina</taxon>
        <taxon>Pichiomycetes</taxon>
        <taxon>Pichiales</taxon>
        <taxon>Pichiaceae</taxon>
        <taxon>Ogataea</taxon>
        <taxon>Ogataea/Candida clade</taxon>
    </lineage>
</organism>